<comment type="caution">
    <text evidence="2">The sequence shown here is derived from an EMBL/GenBank/DDBJ whole genome shotgun (WGS) entry which is preliminary data.</text>
</comment>
<protein>
    <recommendedName>
        <fullName evidence="4">Secreted protein</fullName>
    </recommendedName>
</protein>
<keyword evidence="1" id="KW-1133">Transmembrane helix</keyword>
<dbReference type="Proteomes" id="UP001500729">
    <property type="component" value="Unassembled WGS sequence"/>
</dbReference>
<keyword evidence="3" id="KW-1185">Reference proteome</keyword>
<reference evidence="2 3" key="1">
    <citation type="journal article" date="2019" name="Int. J. Syst. Evol. Microbiol.">
        <title>The Global Catalogue of Microorganisms (GCM) 10K type strain sequencing project: providing services to taxonomists for standard genome sequencing and annotation.</title>
        <authorList>
            <consortium name="The Broad Institute Genomics Platform"/>
            <consortium name="The Broad Institute Genome Sequencing Center for Infectious Disease"/>
            <person name="Wu L."/>
            <person name="Ma J."/>
        </authorList>
    </citation>
    <scope>NUCLEOTIDE SEQUENCE [LARGE SCALE GENOMIC DNA]</scope>
    <source>
        <strain evidence="2 3">JCM 10303</strain>
    </source>
</reference>
<sequence length="57" mass="5827">MGAIVVAITVGLVAVGLVAAMIILSALVLVGLKAANAAHVGGSWMSTRLRRRRSQEA</sequence>
<organism evidence="2 3">
    <name type="scientific">Saccharopolyspora erythraea</name>
    <name type="common">Streptomyces erythraeus</name>
    <dbReference type="NCBI Taxonomy" id="1836"/>
    <lineage>
        <taxon>Bacteria</taxon>
        <taxon>Bacillati</taxon>
        <taxon>Actinomycetota</taxon>
        <taxon>Actinomycetes</taxon>
        <taxon>Pseudonocardiales</taxon>
        <taxon>Pseudonocardiaceae</taxon>
        <taxon>Saccharopolyspora</taxon>
    </lineage>
</organism>
<gene>
    <name evidence="2" type="ORF">GCM10009533_22950</name>
</gene>
<evidence type="ECO:0000256" key="1">
    <source>
        <dbReference type="SAM" id="Phobius"/>
    </source>
</evidence>
<proteinExistence type="predicted"/>
<accession>A0ABN1CQV0</accession>
<name>A0ABN1CQV0_SACER</name>
<dbReference type="EMBL" id="BAAAGS010000012">
    <property type="protein sequence ID" value="GAA0523147.1"/>
    <property type="molecule type" value="Genomic_DNA"/>
</dbReference>
<keyword evidence="1" id="KW-0472">Membrane</keyword>
<dbReference type="RefSeq" id="WP_009943275.1">
    <property type="nucleotide sequence ID" value="NZ_BAAAGS010000012.1"/>
</dbReference>
<evidence type="ECO:0008006" key="4">
    <source>
        <dbReference type="Google" id="ProtNLM"/>
    </source>
</evidence>
<evidence type="ECO:0000313" key="2">
    <source>
        <dbReference type="EMBL" id="GAA0523147.1"/>
    </source>
</evidence>
<keyword evidence="1" id="KW-0812">Transmembrane</keyword>
<feature type="transmembrane region" description="Helical" evidence="1">
    <location>
        <begin position="6"/>
        <end position="30"/>
    </location>
</feature>
<evidence type="ECO:0000313" key="3">
    <source>
        <dbReference type="Proteomes" id="UP001500729"/>
    </source>
</evidence>